<dbReference type="InterPro" id="IPR005162">
    <property type="entry name" value="Retrotrans_gag_dom"/>
</dbReference>
<comment type="caution">
    <text evidence="2">The sequence shown here is derived from an EMBL/GenBank/DDBJ whole genome shotgun (WGS) entry which is preliminary data.</text>
</comment>
<protein>
    <recommendedName>
        <fullName evidence="1">Retrotransposon gag domain-containing protein</fullName>
    </recommendedName>
</protein>
<keyword evidence="3" id="KW-1185">Reference proteome</keyword>
<reference evidence="2 3" key="1">
    <citation type="submission" date="2024-04" db="EMBL/GenBank/DDBJ databases">
        <title>Genome assembly C_amara_ONT_v2.</title>
        <authorList>
            <person name="Yant L."/>
            <person name="Moore C."/>
            <person name="Slenker M."/>
        </authorList>
    </citation>
    <scope>NUCLEOTIDE SEQUENCE [LARGE SCALE GENOMIC DNA]</scope>
    <source>
        <tissue evidence="2">Leaf</tissue>
    </source>
</reference>
<organism evidence="2 3">
    <name type="scientific">Cardamine amara subsp. amara</name>
    <dbReference type="NCBI Taxonomy" id="228776"/>
    <lineage>
        <taxon>Eukaryota</taxon>
        <taxon>Viridiplantae</taxon>
        <taxon>Streptophyta</taxon>
        <taxon>Embryophyta</taxon>
        <taxon>Tracheophyta</taxon>
        <taxon>Spermatophyta</taxon>
        <taxon>Magnoliopsida</taxon>
        <taxon>eudicotyledons</taxon>
        <taxon>Gunneridae</taxon>
        <taxon>Pentapetalae</taxon>
        <taxon>rosids</taxon>
        <taxon>malvids</taxon>
        <taxon>Brassicales</taxon>
        <taxon>Brassicaceae</taxon>
        <taxon>Cardamineae</taxon>
        <taxon>Cardamine</taxon>
    </lineage>
</organism>
<evidence type="ECO:0000313" key="2">
    <source>
        <dbReference type="EMBL" id="KAL1222315.1"/>
    </source>
</evidence>
<feature type="domain" description="Retrotransposon gag" evidence="1">
    <location>
        <begin position="27"/>
        <end position="102"/>
    </location>
</feature>
<sequence>MDHIDIFEEICSTTKANGVPQDYLHCRLFSFSLADKAHRWLKSLSPGSITSWGECRASFLQQFFTKARSAALKNKISTFQQVGTESFYEAWELFKEYLRNCPP</sequence>
<dbReference type="Proteomes" id="UP001558713">
    <property type="component" value="Unassembled WGS sequence"/>
</dbReference>
<name>A0ABD1BYR4_CARAN</name>
<dbReference type="PANTHER" id="PTHR33223:SF11">
    <property type="entry name" value="ELEMENT PROTEIN, PUTATIVE-RELATED"/>
    <property type="match status" value="1"/>
</dbReference>
<evidence type="ECO:0000259" key="1">
    <source>
        <dbReference type="Pfam" id="PF03732"/>
    </source>
</evidence>
<evidence type="ECO:0000313" key="3">
    <source>
        <dbReference type="Proteomes" id="UP001558713"/>
    </source>
</evidence>
<proteinExistence type="predicted"/>
<gene>
    <name evidence="2" type="ORF">V5N11_012782</name>
</gene>
<dbReference type="Pfam" id="PF03732">
    <property type="entry name" value="Retrotrans_gag"/>
    <property type="match status" value="1"/>
</dbReference>
<accession>A0ABD1BYR4</accession>
<dbReference type="AlphaFoldDB" id="A0ABD1BYR4"/>
<dbReference type="EMBL" id="JBANAX010000101">
    <property type="protein sequence ID" value="KAL1222315.1"/>
    <property type="molecule type" value="Genomic_DNA"/>
</dbReference>
<dbReference type="PANTHER" id="PTHR33223">
    <property type="entry name" value="CCHC-TYPE DOMAIN-CONTAINING PROTEIN"/>
    <property type="match status" value="1"/>
</dbReference>